<comment type="caution">
    <text evidence="1">The sequence shown here is derived from an EMBL/GenBank/DDBJ whole genome shotgun (WGS) entry which is preliminary data.</text>
</comment>
<dbReference type="Proteomes" id="UP001595665">
    <property type="component" value="Unassembled WGS sequence"/>
</dbReference>
<organism evidence="1 2">
    <name type="scientific">Massilia haematophila</name>
    <dbReference type="NCBI Taxonomy" id="457923"/>
    <lineage>
        <taxon>Bacteria</taxon>
        <taxon>Pseudomonadati</taxon>
        <taxon>Pseudomonadota</taxon>
        <taxon>Betaproteobacteria</taxon>
        <taxon>Burkholderiales</taxon>
        <taxon>Oxalobacteraceae</taxon>
        <taxon>Telluria group</taxon>
        <taxon>Massilia</taxon>
    </lineage>
</organism>
<reference evidence="2" key="1">
    <citation type="journal article" date="2019" name="Int. J. Syst. Evol. Microbiol.">
        <title>The Global Catalogue of Microorganisms (GCM) 10K type strain sequencing project: providing services to taxonomists for standard genome sequencing and annotation.</title>
        <authorList>
            <consortium name="The Broad Institute Genomics Platform"/>
            <consortium name="The Broad Institute Genome Sequencing Center for Infectious Disease"/>
            <person name="Wu L."/>
            <person name="Ma J."/>
        </authorList>
    </citation>
    <scope>NUCLEOTIDE SEQUENCE [LARGE SCALE GENOMIC DNA]</scope>
    <source>
        <strain evidence="2">CCM 7480</strain>
    </source>
</reference>
<sequence>MFFAKAEVSSALVDSPQLIFLPFTFTPASPFAESCSIEGVGAVW</sequence>
<name>A0ABV7PUJ4_9BURK</name>
<proteinExistence type="predicted"/>
<accession>A0ABV7PUJ4</accession>
<keyword evidence="2" id="KW-1185">Reference proteome</keyword>
<dbReference type="RefSeq" id="WP_379738206.1">
    <property type="nucleotide sequence ID" value="NZ_JBHRVV010000002.1"/>
</dbReference>
<protein>
    <submittedName>
        <fullName evidence="1">Uncharacterized protein</fullName>
    </submittedName>
</protein>
<gene>
    <name evidence="1" type="ORF">ACFOPH_25390</name>
</gene>
<evidence type="ECO:0000313" key="1">
    <source>
        <dbReference type="EMBL" id="MFC3461542.1"/>
    </source>
</evidence>
<dbReference type="EMBL" id="JBHRVV010000002">
    <property type="protein sequence ID" value="MFC3461542.1"/>
    <property type="molecule type" value="Genomic_DNA"/>
</dbReference>
<evidence type="ECO:0000313" key="2">
    <source>
        <dbReference type="Proteomes" id="UP001595665"/>
    </source>
</evidence>